<dbReference type="Gene3D" id="3.30.70.1430">
    <property type="entry name" value="Multidrug efflux transporter AcrB pore domain"/>
    <property type="match status" value="1"/>
</dbReference>
<accession>A0A2P6MAU2</accession>
<dbReference type="RefSeq" id="WP_106989499.1">
    <property type="nucleotide sequence ID" value="NZ_KZ679085.1"/>
</dbReference>
<dbReference type="SUPFAM" id="SSF82714">
    <property type="entry name" value="Multidrug efflux transporter AcrB TolC docking domain, DN and DC subdomains"/>
    <property type="match status" value="2"/>
</dbReference>
<dbReference type="PANTHER" id="PTHR32063">
    <property type="match status" value="1"/>
</dbReference>
<dbReference type="InterPro" id="IPR001036">
    <property type="entry name" value="Acrflvin-R"/>
</dbReference>
<dbReference type="EMBL" id="PVLF01000003">
    <property type="protein sequence ID" value="PRH83113.1"/>
    <property type="molecule type" value="Genomic_DNA"/>
</dbReference>
<keyword evidence="1" id="KW-0812">Transmembrane</keyword>
<evidence type="ECO:0000313" key="2">
    <source>
        <dbReference type="EMBL" id="PRH83113.1"/>
    </source>
</evidence>
<dbReference type="Gene3D" id="3.30.2090.10">
    <property type="entry name" value="Multidrug efflux transporter AcrB TolC docking domain, DN and DC subdomains"/>
    <property type="match status" value="2"/>
</dbReference>
<dbReference type="GO" id="GO:0005886">
    <property type="term" value="C:plasma membrane"/>
    <property type="evidence" value="ECO:0007669"/>
    <property type="project" value="TreeGrafter"/>
</dbReference>
<dbReference type="GO" id="GO:0042910">
    <property type="term" value="F:xenobiotic transmembrane transporter activity"/>
    <property type="evidence" value="ECO:0007669"/>
    <property type="project" value="TreeGrafter"/>
</dbReference>
<dbReference type="Pfam" id="PF00873">
    <property type="entry name" value="ACR_tran"/>
    <property type="match status" value="3"/>
</dbReference>
<dbReference type="SUPFAM" id="SSF82693">
    <property type="entry name" value="Multidrug efflux transporter AcrB pore domain, PN1, PN2, PC1 and PC2 subdomains"/>
    <property type="match status" value="2"/>
</dbReference>
<feature type="transmembrane region" description="Helical" evidence="1">
    <location>
        <begin position="953"/>
        <end position="974"/>
    </location>
</feature>
<dbReference type="SUPFAM" id="SSF82866">
    <property type="entry name" value="Multidrug efflux transporter AcrB transmembrane domain"/>
    <property type="match status" value="2"/>
</dbReference>
<feature type="transmembrane region" description="Helical" evidence="1">
    <location>
        <begin position="986"/>
        <end position="1006"/>
    </location>
</feature>
<feature type="transmembrane region" description="Helical" evidence="1">
    <location>
        <begin position="1090"/>
        <end position="1112"/>
    </location>
</feature>
<name>A0A2P6MAU2_9GAMM</name>
<feature type="transmembrane region" description="Helical" evidence="1">
    <location>
        <begin position="1012"/>
        <end position="1033"/>
    </location>
</feature>
<feature type="transmembrane region" description="Helical" evidence="1">
    <location>
        <begin position="12"/>
        <end position="32"/>
    </location>
</feature>
<feature type="transmembrane region" description="Helical" evidence="1">
    <location>
        <begin position="1061"/>
        <end position="1078"/>
    </location>
</feature>
<protein>
    <submittedName>
        <fullName evidence="2">Acriflavin resistance protein</fullName>
    </submittedName>
</protein>
<evidence type="ECO:0000256" key="1">
    <source>
        <dbReference type="SAM" id="Phobius"/>
    </source>
</evidence>
<sequence>MSLAEFSVRRRVTVLMATATMVLFGLIGLFGLPVNLLPDLSYPTLTVRTEYTGAAPSEIETLVTEPVEEAVGVVKGLRKLKSVSRTGQSDVVLEFAWGTDMDRASLEVRDKLETLRLPLEVEAPVLLRFNPSTEPVMRLVLADAGKAGDDASLVRLRRFAEEELKKQLEPVEGVAAVKAGGGLEDEIQVEIDQQKLARLNLGIGTVIDRLRAENVNISGGRIEDGSQRYLVRTINQFADVEQIRDLLVTARSGGGGNTAAQEAAAAAARVAALTGSAEALAASASAQSAASGGGNAPGGGQAVRLRDIASVTQGFKERESIIRLGGMEAVELAIYKEGDANTVSVADAVHEALVRIRQELPAGVELTVVDDQAVFIRQALADVRHDALLGGVLAVLLIFFFLRDGWSTFVISLSLPISLIATFFFMDQLSLSLNVMSLGGLALATGLVVDDSIVVLESIAKARERGLGIVEAAVAGTREVSMAVVASTLTNVAVFLPLVFVEGVAGQLFKDQALTISIAILMSLVVSLTLIPMLSSLKARAPLAFPAEAPAPRWQPRNPALRAVAMLRHGLGALVGALVFGLSWLVTTIFRAIIVPLGRVLSGIGHYVMLPYEWAERRYARLLPAALARPGRVLGFAGLSFAVALAMVPVLGLDMIPPLAQDRFEMTVKLPAGTRLRDTDLVLRAVQEQHAGEPGVRALYGVSGSGTRLDANPTESGENIGKLTVVLAEGHSPASEAAATESLRRTMATRFPGAEVKFGRPDIFSFSTPLEIELHGSDLAGLESAGRQLVALMEGSDRFVDIKSTVAEGYPEIQIRFDQERAAALGMTTRQIADQVVRKVRGEVATRYSFLDRKIDVLVRSQAADRATVQDIRKLIVNPEAAVPVTLDTVAEVIQTTGPGEIHHANQGRVAIVSAGLAHGDLGSAVAEVERLVAENPLSGGVGLRIGGQGEELAASVASLVFAFGLAIFLVYLVMASQFESLLHPFVIMFTIPLALVGAVLALLVTRSSLSVVVFIGLILLVGIVVKNAILLIDKVNQLRMAGVAKHEAIVEGARSRLRPIAMTSLTALLGFLPMALASGEGAEVRAPMAATVIGGLAVSTLLTLVVIPVVYNLMDRRSDESYVARARPIVIGDGEGKPEGARA</sequence>
<feature type="transmembrane region" description="Helical" evidence="1">
    <location>
        <begin position="563"/>
        <end position="586"/>
    </location>
</feature>
<keyword evidence="1" id="KW-0472">Membrane</keyword>
<feature type="transmembrane region" description="Helical" evidence="1">
    <location>
        <begin position="409"/>
        <end position="426"/>
    </location>
</feature>
<dbReference type="PRINTS" id="PR00702">
    <property type="entry name" value="ACRIFLAVINRP"/>
</dbReference>
<dbReference type="OrthoDB" id="9758757at2"/>
<feature type="transmembrane region" description="Helical" evidence="1">
    <location>
        <begin position="387"/>
        <end position="402"/>
    </location>
</feature>
<proteinExistence type="predicted"/>
<comment type="caution">
    <text evidence="2">The sequence shown here is derived from an EMBL/GenBank/DDBJ whole genome shotgun (WGS) entry which is preliminary data.</text>
</comment>
<keyword evidence="3" id="KW-1185">Reference proteome</keyword>
<dbReference type="PANTHER" id="PTHR32063:SF0">
    <property type="entry name" value="SWARMING MOTILITY PROTEIN SWRC"/>
    <property type="match status" value="1"/>
</dbReference>
<feature type="transmembrane region" description="Helical" evidence="1">
    <location>
        <begin position="480"/>
        <end position="501"/>
    </location>
</feature>
<organism evidence="2 3">
    <name type="scientific">Arenimonas caeni</name>
    <dbReference type="NCBI Taxonomy" id="2058085"/>
    <lineage>
        <taxon>Bacteria</taxon>
        <taxon>Pseudomonadati</taxon>
        <taxon>Pseudomonadota</taxon>
        <taxon>Gammaproteobacteria</taxon>
        <taxon>Lysobacterales</taxon>
        <taxon>Lysobacteraceae</taxon>
        <taxon>Arenimonas</taxon>
    </lineage>
</organism>
<gene>
    <name evidence="2" type="ORF">C6N40_02805</name>
</gene>
<reference evidence="2 3" key="1">
    <citation type="submission" date="2018-03" db="EMBL/GenBank/DDBJ databases">
        <title>Arenimonas caeni sp. nov., isolated from activated sludge.</title>
        <authorList>
            <person name="Liu H."/>
        </authorList>
    </citation>
    <scope>NUCLEOTIDE SEQUENCE [LARGE SCALE GENOMIC DNA]</scope>
    <source>
        <strain evidence="3">z29</strain>
    </source>
</reference>
<dbReference type="Gene3D" id="1.20.1640.10">
    <property type="entry name" value="Multidrug efflux transporter AcrB transmembrane domain"/>
    <property type="match status" value="2"/>
</dbReference>
<dbReference type="AlphaFoldDB" id="A0A2P6MAU2"/>
<feature type="transmembrane region" description="Helical" evidence="1">
    <location>
        <begin position="513"/>
        <end position="534"/>
    </location>
</feature>
<dbReference type="Proteomes" id="UP000241736">
    <property type="component" value="Unassembled WGS sequence"/>
</dbReference>
<evidence type="ECO:0000313" key="3">
    <source>
        <dbReference type="Proteomes" id="UP000241736"/>
    </source>
</evidence>
<keyword evidence="1" id="KW-1133">Transmembrane helix</keyword>
<dbReference type="InterPro" id="IPR027463">
    <property type="entry name" value="AcrB_DN_DC_subdom"/>
</dbReference>
<feature type="transmembrane region" description="Helical" evidence="1">
    <location>
        <begin position="633"/>
        <end position="653"/>
    </location>
</feature>